<dbReference type="Pfam" id="PF00696">
    <property type="entry name" value="AA_kinase"/>
    <property type="match status" value="1"/>
</dbReference>
<dbReference type="Proteomes" id="UP000014977">
    <property type="component" value="Unassembled WGS sequence"/>
</dbReference>
<sequence length="379" mass="41493">MKDNRRSCFKTARRIVVKVGSNLLTKDNGLNVDFVHAISRQICIMIDRGLQVVLVSSGSMAAGLRKLGLAKRPEEIPKRQAVSAVGQASLIMEYEKAFEACGKKVAQVLLTSDGLYQRKRYLNARNTVHTLLSWHIVPIINENDTVSIEEIKFGDNDTLSAMIALLVNADILINLTDIDGLYNKDPRTNIDAELIPVVSTIKKDIERYASDIPGALGTGGMMTKIRAARKVNTAGIPMIIAQGTKPDILIRLLEGEPHGTYFAPKSHKMTNRKCWIGFTTKPRGVIRIDDGAAKAITQNGKSLLPAGIVDVIGEFGAGSPVEFTNGGGEVLGTGLVNYSAEDIRKIMGLKTSEIKRKLGEKPYDEIIHRDNLTVVWECD</sequence>
<evidence type="ECO:0000256" key="3">
    <source>
        <dbReference type="ARBA" id="ARBA00022650"/>
    </source>
</evidence>
<dbReference type="InterPro" id="IPR036393">
    <property type="entry name" value="AceGlu_kinase-like_sf"/>
</dbReference>
<keyword evidence="6 8" id="KW-0418">Kinase</keyword>
<dbReference type="EMBL" id="ATHJ01000110">
    <property type="protein sequence ID" value="EPR34841.1"/>
    <property type="molecule type" value="Genomic_DNA"/>
</dbReference>
<evidence type="ECO:0000256" key="8">
    <source>
        <dbReference type="HAMAP-Rule" id="MF_00456"/>
    </source>
</evidence>
<organism evidence="10 11">
    <name type="scientific">Desulfococcus multivorans DSM 2059</name>
    <dbReference type="NCBI Taxonomy" id="1121405"/>
    <lineage>
        <taxon>Bacteria</taxon>
        <taxon>Pseudomonadati</taxon>
        <taxon>Thermodesulfobacteriota</taxon>
        <taxon>Desulfobacteria</taxon>
        <taxon>Desulfobacterales</taxon>
        <taxon>Desulfococcaceae</taxon>
        <taxon>Desulfococcus</taxon>
    </lineage>
</organism>
<evidence type="ECO:0000256" key="5">
    <source>
        <dbReference type="ARBA" id="ARBA00022741"/>
    </source>
</evidence>
<feature type="binding site" evidence="8">
    <location>
        <begin position="176"/>
        <end position="177"/>
    </location>
    <ligand>
        <name>ATP</name>
        <dbReference type="ChEBI" id="CHEBI:30616"/>
    </ligand>
</feature>
<dbReference type="InterPro" id="IPR041739">
    <property type="entry name" value="G5K_ProB"/>
</dbReference>
<evidence type="ECO:0000259" key="9">
    <source>
        <dbReference type="SMART" id="SM00359"/>
    </source>
</evidence>
<dbReference type="PATRIC" id="fig|1121405.3.peg.3697"/>
<dbReference type="PIRSF" id="PIRSF000729">
    <property type="entry name" value="GK"/>
    <property type="match status" value="1"/>
</dbReference>
<feature type="binding site" evidence="8">
    <location>
        <position position="57"/>
    </location>
    <ligand>
        <name>substrate</name>
    </ligand>
</feature>
<evidence type="ECO:0000313" key="10">
    <source>
        <dbReference type="EMBL" id="EPR34841.1"/>
    </source>
</evidence>
<feature type="binding site" evidence="8">
    <location>
        <begin position="218"/>
        <end position="224"/>
    </location>
    <ligand>
        <name>ATP</name>
        <dbReference type="ChEBI" id="CHEBI:30616"/>
    </ligand>
</feature>
<dbReference type="InterPro" id="IPR001057">
    <property type="entry name" value="Glu/AcGlu_kinase"/>
</dbReference>
<dbReference type="GO" id="GO:0005829">
    <property type="term" value="C:cytosol"/>
    <property type="evidence" value="ECO:0007669"/>
    <property type="project" value="TreeGrafter"/>
</dbReference>
<keyword evidence="3 8" id="KW-0641">Proline biosynthesis</keyword>
<dbReference type="RefSeq" id="WP_020878310.1">
    <property type="nucleotide sequence ID" value="NZ_ATHJ01000110.1"/>
</dbReference>
<reference evidence="10 11" key="1">
    <citation type="journal article" date="2013" name="Genome Announc.">
        <title>Draft genome sequences for three mercury-methylating, sulfate-reducing bacteria.</title>
        <authorList>
            <person name="Brown S.D."/>
            <person name="Hurt R.A.Jr."/>
            <person name="Gilmour C.C."/>
            <person name="Elias D.A."/>
        </authorList>
    </citation>
    <scope>NUCLEOTIDE SEQUENCE [LARGE SCALE GENOMIC DNA]</scope>
    <source>
        <strain evidence="10 11">DSM 2059</strain>
    </source>
</reference>
<dbReference type="eggNOG" id="COG0263">
    <property type="taxonomic scope" value="Bacteria"/>
</dbReference>
<evidence type="ECO:0000313" key="11">
    <source>
        <dbReference type="Proteomes" id="UP000014977"/>
    </source>
</evidence>
<dbReference type="UniPathway" id="UPA00098">
    <property type="reaction ID" value="UER00359"/>
</dbReference>
<feature type="domain" description="PUA" evidence="9">
    <location>
        <begin position="284"/>
        <end position="367"/>
    </location>
</feature>
<keyword evidence="11" id="KW-1185">Reference proteome</keyword>
<comment type="catalytic activity">
    <reaction evidence="8">
        <text>L-glutamate + ATP = L-glutamyl 5-phosphate + ADP</text>
        <dbReference type="Rhea" id="RHEA:14877"/>
        <dbReference type="ChEBI" id="CHEBI:29985"/>
        <dbReference type="ChEBI" id="CHEBI:30616"/>
        <dbReference type="ChEBI" id="CHEBI:58274"/>
        <dbReference type="ChEBI" id="CHEBI:456216"/>
        <dbReference type="EC" id="2.7.2.11"/>
    </reaction>
</comment>
<dbReference type="PRINTS" id="PR00474">
    <property type="entry name" value="GLU5KINASE"/>
</dbReference>
<comment type="function">
    <text evidence="8">Catalyzes the transfer of a phosphate group to glutamate to form L-glutamate 5-phosphate.</text>
</comment>
<comment type="subcellular location">
    <subcellularLocation>
        <location evidence="8">Cytoplasm</location>
    </subcellularLocation>
</comment>
<dbReference type="FunFam" id="3.40.1160.10:FF:000018">
    <property type="entry name" value="Glutamate 5-kinase"/>
    <property type="match status" value="1"/>
</dbReference>
<dbReference type="PROSITE" id="PS00902">
    <property type="entry name" value="GLUTAMATE_5_KINASE"/>
    <property type="match status" value="1"/>
</dbReference>
<dbReference type="STRING" id="897.B2D07_07065"/>
<dbReference type="OrthoDB" id="9804434at2"/>
<comment type="similarity">
    <text evidence="8">Belongs to the glutamate 5-kinase family.</text>
</comment>
<dbReference type="AlphaFoldDB" id="S7TDT4"/>
<keyword evidence="4 8" id="KW-0808">Transferase</keyword>
<dbReference type="SUPFAM" id="SSF88697">
    <property type="entry name" value="PUA domain-like"/>
    <property type="match status" value="1"/>
</dbReference>
<protein>
    <recommendedName>
        <fullName evidence="8">Glutamate 5-kinase</fullName>
        <ecNumber evidence="8">2.7.2.11</ecNumber>
    </recommendedName>
    <alternativeName>
        <fullName evidence="8">Gamma-glutamyl kinase</fullName>
        <shortName evidence="8">GK</shortName>
    </alternativeName>
</protein>
<dbReference type="GO" id="GO:0004349">
    <property type="term" value="F:glutamate 5-kinase activity"/>
    <property type="evidence" value="ECO:0007669"/>
    <property type="project" value="UniProtKB-UniRule"/>
</dbReference>
<dbReference type="GO" id="GO:0005524">
    <property type="term" value="F:ATP binding"/>
    <property type="evidence" value="ECO:0007669"/>
    <property type="project" value="UniProtKB-KW"/>
</dbReference>
<evidence type="ECO:0000256" key="2">
    <source>
        <dbReference type="ARBA" id="ARBA00022605"/>
    </source>
</evidence>
<dbReference type="InterPro" id="IPR001048">
    <property type="entry name" value="Asp/Glu/Uridylate_kinase"/>
</dbReference>
<keyword evidence="1 8" id="KW-0963">Cytoplasm</keyword>
<dbReference type="Gene3D" id="3.40.1160.10">
    <property type="entry name" value="Acetylglutamate kinase-like"/>
    <property type="match status" value="2"/>
</dbReference>
<dbReference type="PROSITE" id="PS50890">
    <property type="entry name" value="PUA"/>
    <property type="match status" value="1"/>
</dbReference>
<dbReference type="PANTHER" id="PTHR43654:SF1">
    <property type="entry name" value="ISOPENTENYL PHOSPHATE KINASE"/>
    <property type="match status" value="1"/>
</dbReference>
<dbReference type="Gene3D" id="2.30.130.10">
    <property type="entry name" value="PUA domain"/>
    <property type="match status" value="1"/>
</dbReference>
<keyword evidence="7 8" id="KW-0067">ATP-binding</keyword>
<keyword evidence="5 8" id="KW-0547">Nucleotide-binding</keyword>
<evidence type="ECO:0000256" key="7">
    <source>
        <dbReference type="ARBA" id="ARBA00022840"/>
    </source>
</evidence>
<feature type="binding site" evidence="8">
    <location>
        <position position="144"/>
    </location>
    <ligand>
        <name>substrate</name>
    </ligand>
</feature>
<proteinExistence type="inferred from homology"/>
<evidence type="ECO:0000256" key="6">
    <source>
        <dbReference type="ARBA" id="ARBA00022777"/>
    </source>
</evidence>
<dbReference type="EC" id="2.7.2.11" evidence="8"/>
<accession>S7TDT4</accession>
<dbReference type="SUPFAM" id="SSF53633">
    <property type="entry name" value="Carbamate kinase-like"/>
    <property type="match status" value="1"/>
</dbReference>
<dbReference type="InterPro" id="IPR019797">
    <property type="entry name" value="Glutamate_5-kinase_CS"/>
</dbReference>
<dbReference type="Pfam" id="PF01472">
    <property type="entry name" value="PUA"/>
    <property type="match status" value="1"/>
</dbReference>
<dbReference type="InterPro" id="IPR036974">
    <property type="entry name" value="PUA_sf"/>
</dbReference>
<comment type="pathway">
    <text evidence="8">Amino-acid biosynthesis; L-proline biosynthesis; L-glutamate 5-semialdehyde from L-glutamate: step 1/2.</text>
</comment>
<gene>
    <name evidence="8" type="primary">proB</name>
    <name evidence="10" type="ORF">dsmv_3220</name>
</gene>
<dbReference type="CDD" id="cd21157">
    <property type="entry name" value="PUA_G5K"/>
    <property type="match status" value="1"/>
</dbReference>
<dbReference type="InterPro" id="IPR015947">
    <property type="entry name" value="PUA-like_sf"/>
</dbReference>
<dbReference type="PANTHER" id="PTHR43654">
    <property type="entry name" value="GLUTAMATE 5-KINASE"/>
    <property type="match status" value="1"/>
</dbReference>
<dbReference type="GO" id="GO:0003723">
    <property type="term" value="F:RNA binding"/>
    <property type="evidence" value="ECO:0007669"/>
    <property type="project" value="InterPro"/>
</dbReference>
<dbReference type="NCBIfam" id="TIGR01027">
    <property type="entry name" value="proB"/>
    <property type="match status" value="1"/>
</dbReference>
<dbReference type="GO" id="GO:0055129">
    <property type="term" value="P:L-proline biosynthetic process"/>
    <property type="evidence" value="ECO:0007669"/>
    <property type="project" value="UniProtKB-UniRule"/>
</dbReference>
<dbReference type="InterPro" id="IPR002478">
    <property type="entry name" value="PUA"/>
</dbReference>
<feature type="binding site" evidence="8">
    <location>
        <position position="18"/>
    </location>
    <ligand>
        <name>ATP</name>
        <dbReference type="ChEBI" id="CHEBI:30616"/>
    </ligand>
</feature>
<dbReference type="CDD" id="cd04242">
    <property type="entry name" value="AAK_G5K_ProB"/>
    <property type="match status" value="1"/>
</dbReference>
<keyword evidence="2 8" id="KW-0028">Amino-acid biosynthesis</keyword>
<comment type="caution">
    <text evidence="10">The sequence shown here is derived from an EMBL/GenBank/DDBJ whole genome shotgun (WGS) entry which is preliminary data.</text>
</comment>
<evidence type="ECO:0000256" key="1">
    <source>
        <dbReference type="ARBA" id="ARBA00022490"/>
    </source>
</evidence>
<name>S7TDT4_DESML</name>
<dbReference type="HAMAP" id="MF_00456">
    <property type="entry name" value="ProB"/>
    <property type="match status" value="1"/>
</dbReference>
<dbReference type="InterPro" id="IPR011529">
    <property type="entry name" value="Glu_5kinase"/>
</dbReference>
<evidence type="ECO:0000256" key="4">
    <source>
        <dbReference type="ARBA" id="ARBA00022679"/>
    </source>
</evidence>
<dbReference type="SMART" id="SM00359">
    <property type="entry name" value="PUA"/>
    <property type="match status" value="1"/>
</dbReference>
<feature type="binding site" evidence="8">
    <location>
        <position position="156"/>
    </location>
    <ligand>
        <name>substrate</name>
    </ligand>
</feature>
<dbReference type="InterPro" id="IPR005715">
    <property type="entry name" value="Glu_5kinase/COase_Synthase"/>
</dbReference>